<dbReference type="EMBL" id="BAABME010009620">
    <property type="protein sequence ID" value="GAA0175490.1"/>
    <property type="molecule type" value="Genomic_DNA"/>
</dbReference>
<accession>A0AAV3RK55</accession>
<reference evidence="1 2" key="1">
    <citation type="submission" date="2024-01" db="EMBL/GenBank/DDBJ databases">
        <title>The complete chloroplast genome sequence of Lithospermum erythrorhizon: insights into the phylogenetic relationship among Boraginaceae species and the maternal lineages of purple gromwells.</title>
        <authorList>
            <person name="Okada T."/>
            <person name="Watanabe K."/>
        </authorList>
    </citation>
    <scope>NUCLEOTIDE SEQUENCE [LARGE SCALE GENOMIC DNA]</scope>
</reference>
<dbReference type="AlphaFoldDB" id="A0AAV3RK55"/>
<proteinExistence type="predicted"/>
<protein>
    <submittedName>
        <fullName evidence="1">Uncharacterized protein</fullName>
    </submittedName>
</protein>
<sequence length="71" mass="7832">MPRHKADAHAFSTYWGDKLPMPLHFYMDRRVLQAAGLSPIADAELGALEVLRVSYSVPEYAPPLPPAVGNQ</sequence>
<comment type="caution">
    <text evidence="1">The sequence shown here is derived from an EMBL/GenBank/DDBJ whole genome shotgun (WGS) entry which is preliminary data.</text>
</comment>
<name>A0AAV3RK55_LITER</name>
<dbReference type="Proteomes" id="UP001454036">
    <property type="component" value="Unassembled WGS sequence"/>
</dbReference>
<evidence type="ECO:0000313" key="1">
    <source>
        <dbReference type="EMBL" id="GAA0175490.1"/>
    </source>
</evidence>
<evidence type="ECO:0000313" key="2">
    <source>
        <dbReference type="Proteomes" id="UP001454036"/>
    </source>
</evidence>
<organism evidence="1 2">
    <name type="scientific">Lithospermum erythrorhizon</name>
    <name type="common">Purple gromwell</name>
    <name type="synonym">Lithospermum officinale var. erythrorhizon</name>
    <dbReference type="NCBI Taxonomy" id="34254"/>
    <lineage>
        <taxon>Eukaryota</taxon>
        <taxon>Viridiplantae</taxon>
        <taxon>Streptophyta</taxon>
        <taxon>Embryophyta</taxon>
        <taxon>Tracheophyta</taxon>
        <taxon>Spermatophyta</taxon>
        <taxon>Magnoliopsida</taxon>
        <taxon>eudicotyledons</taxon>
        <taxon>Gunneridae</taxon>
        <taxon>Pentapetalae</taxon>
        <taxon>asterids</taxon>
        <taxon>lamiids</taxon>
        <taxon>Boraginales</taxon>
        <taxon>Boraginaceae</taxon>
        <taxon>Boraginoideae</taxon>
        <taxon>Lithospermeae</taxon>
        <taxon>Lithospermum</taxon>
    </lineage>
</organism>
<gene>
    <name evidence="1" type="ORF">LIER_28655</name>
</gene>
<keyword evidence="2" id="KW-1185">Reference proteome</keyword>